<evidence type="ECO:0000256" key="2">
    <source>
        <dbReference type="ARBA" id="ARBA00023125"/>
    </source>
</evidence>
<keyword evidence="3" id="KW-0804">Transcription</keyword>
<dbReference type="CDD" id="cd06283">
    <property type="entry name" value="PBP1_RegR_EndR_KdgR-like"/>
    <property type="match status" value="1"/>
</dbReference>
<dbReference type="Proteomes" id="UP000051330">
    <property type="component" value="Unassembled WGS sequence"/>
</dbReference>
<protein>
    <submittedName>
        <fullName evidence="6">HTH-type transcriptional regulator KdgR</fullName>
    </submittedName>
</protein>
<evidence type="ECO:0000256" key="1">
    <source>
        <dbReference type="ARBA" id="ARBA00023015"/>
    </source>
</evidence>
<dbReference type="InterPro" id="IPR001387">
    <property type="entry name" value="Cro/C1-type_HTH"/>
</dbReference>
<dbReference type="PROSITE" id="PS50943">
    <property type="entry name" value="HTH_CROC1"/>
    <property type="match status" value="1"/>
</dbReference>
<dbReference type="PROSITE" id="PS00356">
    <property type="entry name" value="HTH_LACI_1"/>
    <property type="match status" value="1"/>
</dbReference>
<feature type="domain" description="HTH cro/C1-type" evidence="5">
    <location>
        <begin position="5"/>
        <end position="52"/>
    </location>
</feature>
<dbReference type="PANTHER" id="PTHR30146">
    <property type="entry name" value="LACI-RELATED TRANSCRIPTIONAL REPRESSOR"/>
    <property type="match status" value="1"/>
</dbReference>
<dbReference type="STRING" id="1423792.FD09_GL001800"/>
<dbReference type="InterPro" id="IPR010982">
    <property type="entry name" value="Lambda_DNA-bd_dom_sf"/>
</dbReference>
<reference evidence="6 7" key="1">
    <citation type="journal article" date="2015" name="Genome Announc.">
        <title>Expanding the biotechnology potential of lactobacilli through comparative genomics of 213 strains and associated genera.</title>
        <authorList>
            <person name="Sun Z."/>
            <person name="Harris H.M."/>
            <person name="McCann A."/>
            <person name="Guo C."/>
            <person name="Argimon S."/>
            <person name="Zhang W."/>
            <person name="Yang X."/>
            <person name="Jeffery I.B."/>
            <person name="Cooney J.C."/>
            <person name="Kagawa T.F."/>
            <person name="Liu W."/>
            <person name="Song Y."/>
            <person name="Salvetti E."/>
            <person name="Wrobel A."/>
            <person name="Rasinkangas P."/>
            <person name="Parkhill J."/>
            <person name="Rea M.C."/>
            <person name="O'Sullivan O."/>
            <person name="Ritari J."/>
            <person name="Douillard F.P."/>
            <person name="Paul Ross R."/>
            <person name="Yang R."/>
            <person name="Briner A.E."/>
            <person name="Felis G.E."/>
            <person name="de Vos W.M."/>
            <person name="Barrangou R."/>
            <person name="Klaenhammer T.R."/>
            <person name="Caufield P.W."/>
            <person name="Cui Y."/>
            <person name="Zhang H."/>
            <person name="O'Toole P.W."/>
        </authorList>
    </citation>
    <scope>NUCLEOTIDE SEQUENCE [LARGE SCALE GENOMIC DNA]</scope>
    <source>
        <strain evidence="6 7">DSM 12744</strain>
    </source>
</reference>
<dbReference type="PROSITE" id="PS50932">
    <property type="entry name" value="HTH_LACI_2"/>
    <property type="match status" value="1"/>
</dbReference>
<dbReference type="CDD" id="cd01392">
    <property type="entry name" value="HTH_LacI"/>
    <property type="match status" value="1"/>
</dbReference>
<dbReference type="PANTHER" id="PTHR30146:SF154">
    <property type="entry name" value="TRANSCRIPTION REGULATOR, MEMBER OF GALR FAMILY"/>
    <property type="match status" value="1"/>
</dbReference>
<evidence type="ECO:0000313" key="6">
    <source>
        <dbReference type="EMBL" id="KRL13772.1"/>
    </source>
</evidence>
<accession>A0A0R1N184</accession>
<dbReference type="InterPro" id="IPR028082">
    <property type="entry name" value="Peripla_BP_I"/>
</dbReference>
<keyword evidence="2" id="KW-0238">DNA-binding</keyword>
<dbReference type="EMBL" id="AZEC01000003">
    <property type="protein sequence ID" value="KRL13772.1"/>
    <property type="molecule type" value="Genomic_DNA"/>
</dbReference>
<dbReference type="Gene3D" id="3.40.50.2300">
    <property type="match status" value="2"/>
</dbReference>
<name>A0A0R1N184_9LACO</name>
<dbReference type="Pfam" id="PF13377">
    <property type="entry name" value="Peripla_BP_3"/>
    <property type="match status" value="1"/>
</dbReference>
<comment type="caution">
    <text evidence="6">The sequence shown here is derived from an EMBL/GenBank/DDBJ whole genome shotgun (WGS) entry which is preliminary data.</text>
</comment>
<dbReference type="PATRIC" id="fig|1423792.3.peg.1824"/>
<dbReference type="SUPFAM" id="SSF47413">
    <property type="entry name" value="lambda repressor-like DNA-binding domains"/>
    <property type="match status" value="1"/>
</dbReference>
<keyword evidence="1" id="KW-0805">Transcription regulation</keyword>
<dbReference type="PRINTS" id="PR00036">
    <property type="entry name" value="HTHLACI"/>
</dbReference>
<dbReference type="SMART" id="SM00354">
    <property type="entry name" value="HTH_LACI"/>
    <property type="match status" value="1"/>
</dbReference>
<dbReference type="AlphaFoldDB" id="A0A0R1N184"/>
<feature type="domain" description="HTH lacI-type" evidence="4">
    <location>
        <begin position="7"/>
        <end position="62"/>
    </location>
</feature>
<dbReference type="SUPFAM" id="SSF53822">
    <property type="entry name" value="Periplasmic binding protein-like I"/>
    <property type="match status" value="1"/>
</dbReference>
<keyword evidence="7" id="KW-1185">Reference proteome</keyword>
<proteinExistence type="predicted"/>
<dbReference type="Pfam" id="PF00356">
    <property type="entry name" value="LacI"/>
    <property type="match status" value="1"/>
</dbReference>
<gene>
    <name evidence="6" type="ORF">FD09_GL001800</name>
</gene>
<dbReference type="InterPro" id="IPR046335">
    <property type="entry name" value="LacI/GalR-like_sensor"/>
</dbReference>
<dbReference type="OrthoDB" id="1639518at2"/>
<evidence type="ECO:0000256" key="3">
    <source>
        <dbReference type="ARBA" id="ARBA00023163"/>
    </source>
</evidence>
<sequence>MERVHRYTIKDVAKAAGVSKTTVSRYLNKQFDRMSEETKERIEDIIQDLDYVPNRYASSLTTKRSGQIGVVVGDIYNMYSTALLKGIGQVTHKAGSQILIANGAGDLAQEKQVLLNMLSQGVDGIVLQPATGDADHYAFLKQSNIPVVLVDRITQPLLFPCITSNDISSAEKMAQIMLDRNYENILVVVNPIDRASVRYERYRGVAQVARAAGKPISLLEVENDVVDGIGQWLTTTKAHHPAIFAANGRLLLESLRWLQKNQISVPDEVGLCGYDDWDWTDLANPPLTVINQHPEKIGEAVAEKLMQKISGVPVSISRTQLPADIIIRSSL</sequence>
<dbReference type="GO" id="GO:0000976">
    <property type="term" value="F:transcription cis-regulatory region binding"/>
    <property type="evidence" value="ECO:0007669"/>
    <property type="project" value="TreeGrafter"/>
</dbReference>
<dbReference type="GO" id="GO:0003700">
    <property type="term" value="F:DNA-binding transcription factor activity"/>
    <property type="evidence" value="ECO:0007669"/>
    <property type="project" value="TreeGrafter"/>
</dbReference>
<dbReference type="Gene3D" id="1.10.260.40">
    <property type="entry name" value="lambda repressor-like DNA-binding domains"/>
    <property type="match status" value="1"/>
</dbReference>
<evidence type="ECO:0000259" key="5">
    <source>
        <dbReference type="PROSITE" id="PS50943"/>
    </source>
</evidence>
<evidence type="ECO:0000259" key="4">
    <source>
        <dbReference type="PROSITE" id="PS50932"/>
    </source>
</evidence>
<evidence type="ECO:0000313" key="7">
    <source>
        <dbReference type="Proteomes" id="UP000051330"/>
    </source>
</evidence>
<organism evidence="6 7">
    <name type="scientific">Schleiferilactobacillus perolens DSM 12744</name>
    <dbReference type="NCBI Taxonomy" id="1423792"/>
    <lineage>
        <taxon>Bacteria</taxon>
        <taxon>Bacillati</taxon>
        <taxon>Bacillota</taxon>
        <taxon>Bacilli</taxon>
        <taxon>Lactobacillales</taxon>
        <taxon>Lactobacillaceae</taxon>
        <taxon>Schleiferilactobacillus</taxon>
    </lineage>
</organism>
<dbReference type="InterPro" id="IPR000843">
    <property type="entry name" value="HTH_LacI"/>
</dbReference>